<protein>
    <submittedName>
        <fullName evidence="4">Carbamoyl transferase</fullName>
    </submittedName>
</protein>
<dbReference type="InterPro" id="IPR003696">
    <property type="entry name" value="Carbtransf_dom"/>
</dbReference>
<dbReference type="InterPro" id="IPR038152">
    <property type="entry name" value="Carbam_trans_C_sf"/>
</dbReference>
<feature type="domain" description="Carbamoyltransferase" evidence="2">
    <location>
        <begin position="8"/>
        <end position="347"/>
    </location>
</feature>
<dbReference type="PANTHER" id="PTHR34847">
    <property type="entry name" value="NODULATION PROTEIN U"/>
    <property type="match status" value="1"/>
</dbReference>
<dbReference type="GO" id="GO:0016740">
    <property type="term" value="F:transferase activity"/>
    <property type="evidence" value="ECO:0007669"/>
    <property type="project" value="UniProtKB-KW"/>
</dbReference>
<dbReference type="Pfam" id="PF02543">
    <property type="entry name" value="Carbam_trans_N"/>
    <property type="match status" value="1"/>
</dbReference>
<feature type="domain" description="Carbamoyltransferase C-terminal" evidence="3">
    <location>
        <begin position="409"/>
        <end position="574"/>
    </location>
</feature>
<dbReference type="InterPro" id="IPR043129">
    <property type="entry name" value="ATPase_NBD"/>
</dbReference>
<dbReference type="CDD" id="cd24100">
    <property type="entry name" value="ASKHA_NBD_MJ1051-like_N"/>
    <property type="match status" value="1"/>
</dbReference>
<dbReference type="SUPFAM" id="SSF53067">
    <property type="entry name" value="Actin-like ATPase domain"/>
    <property type="match status" value="1"/>
</dbReference>
<accession>A0A075HK56</accession>
<evidence type="ECO:0000259" key="2">
    <source>
        <dbReference type="Pfam" id="PF02543"/>
    </source>
</evidence>
<dbReference type="InterPro" id="IPR051338">
    <property type="entry name" value="NodU/CmcH_Carbamoyltrnsfr"/>
</dbReference>
<evidence type="ECO:0000256" key="1">
    <source>
        <dbReference type="ARBA" id="ARBA00006129"/>
    </source>
</evidence>
<reference evidence="4" key="1">
    <citation type="journal article" date="2014" name="Genome Biol. Evol.">
        <title>Pangenome evidence for extensive interdomain horizontal transfer affecting lineage core and shell genes in uncultured planktonic thaumarchaeota and euryarchaeota.</title>
        <authorList>
            <person name="Deschamps P."/>
            <person name="Zivanovic Y."/>
            <person name="Moreira D."/>
            <person name="Rodriguez-Valera F."/>
            <person name="Lopez-Garcia P."/>
        </authorList>
    </citation>
    <scope>NUCLEOTIDE SEQUENCE</scope>
</reference>
<comment type="similarity">
    <text evidence="1">Belongs to the NodU/CmcH family.</text>
</comment>
<evidence type="ECO:0000259" key="3">
    <source>
        <dbReference type="Pfam" id="PF16861"/>
    </source>
</evidence>
<dbReference type="InterPro" id="IPR031730">
    <property type="entry name" value="Carbam_trans_C"/>
</dbReference>
<sequence length="577" mass="63971">MKNQQRIILGIHVGHDSGASLIQDGKILAAISEERIRNLKHYSGTPAKSILEVLNIAKIDPSQVTTLAIAGLKSQIHKTSQFSHLLLSDTFLDWSCLNSNTKGLEHFVSHNSHLDILDEVKKSLIEAGINIKEIVFVDHHLAHAASAYYLSPWNLDEEILVFTADGAGDGISSTISVAQKGRIDRLKDSVNLYYNSVGLILYSNITTFLGMDGDFDHYKVMGLAPYGKSEKCIEIMKNMIDVDKTNPLKFTNLIGPHGIPSQAMLRKILSGQRFDNIAAACQSWFEKLTTDWVRAGIKKTGIRKIACAGGDFMNVKTNKLILEMEEVDDVFFCPAAGDEGLAVGAALQAYFELSIQDGHIPTKTTLNDLYFGTSFSNEQIKNVLKENDILNDAQFIDDIDGQVGELLAKENHIIARFSGQMEWGPRGLGNRSILANASNSTITRKLNHAIKMRDFWMPFGPSILQDRIDDYLIRGTYSPYMILAFDTTNNRKDISAAIHPFDLTCRPQTVSSEENLGYTKLLKSFESKTGIGGILNTSFNLHGFPIAFNPEIAVSTFKNSALDYLAIGNYLLKKRNN</sequence>
<dbReference type="Gene3D" id="3.30.420.40">
    <property type="match status" value="2"/>
</dbReference>
<dbReference type="Gene3D" id="3.90.870.20">
    <property type="entry name" value="Carbamoyltransferase, C-terminal domain"/>
    <property type="match status" value="1"/>
</dbReference>
<dbReference type="AlphaFoldDB" id="A0A075HK56"/>
<dbReference type="Pfam" id="PF16861">
    <property type="entry name" value="Carbam_trans_C"/>
    <property type="match status" value="1"/>
</dbReference>
<organism evidence="4">
    <name type="scientific">uncultured marine thaumarchaeote KM3_74_H09</name>
    <dbReference type="NCBI Taxonomy" id="1456276"/>
    <lineage>
        <taxon>Archaea</taxon>
        <taxon>Nitrososphaerota</taxon>
        <taxon>environmental samples</taxon>
    </lineage>
</organism>
<name>A0A075HK56_9ARCH</name>
<keyword evidence="4" id="KW-0808">Transferase</keyword>
<proteinExistence type="inferred from homology"/>
<dbReference type="PANTHER" id="PTHR34847:SF1">
    <property type="entry name" value="NODULATION PROTEIN U"/>
    <property type="match status" value="1"/>
</dbReference>
<dbReference type="EMBL" id="KF901064">
    <property type="protein sequence ID" value="AIF16781.1"/>
    <property type="molecule type" value="Genomic_DNA"/>
</dbReference>
<evidence type="ECO:0000313" key="4">
    <source>
        <dbReference type="EMBL" id="AIF16781.1"/>
    </source>
</evidence>